<protein>
    <submittedName>
        <fullName evidence="1">Uncharacterized protein</fullName>
    </submittedName>
</protein>
<accession>A0A0E3WHZ8</accession>
<gene>
    <name evidence="1" type="ORF">PRIO_3760</name>
</gene>
<dbReference type="AlphaFoldDB" id="A0A0E3WHZ8"/>
<sequence length="81" mass="9192">MPKYKSLILVLPQIGQVPLLREGVRHKALPRLFLDIFCSTFALDTLSYAQIEGSVKGDKGRMEVSNRWINESLEVETSSNR</sequence>
<proteinExistence type="predicted"/>
<organism evidence="1 2">
    <name type="scientific">Paenibacillus riograndensis SBR5</name>
    <dbReference type="NCBI Taxonomy" id="1073571"/>
    <lineage>
        <taxon>Bacteria</taxon>
        <taxon>Bacillati</taxon>
        <taxon>Bacillota</taxon>
        <taxon>Bacilli</taxon>
        <taxon>Bacillales</taxon>
        <taxon>Paenibacillaceae</taxon>
        <taxon>Paenibacillus</taxon>
        <taxon>Paenibacillus sonchi group</taxon>
    </lineage>
</organism>
<reference evidence="2" key="1">
    <citation type="submission" date="2015-03" db="EMBL/GenBank/DDBJ databases">
        <authorList>
            <person name="Wibberg D."/>
        </authorList>
    </citation>
    <scope>NUCLEOTIDE SEQUENCE [LARGE SCALE GENOMIC DNA]</scope>
</reference>
<dbReference type="EMBL" id="LN831776">
    <property type="protein sequence ID" value="CQR56163.1"/>
    <property type="molecule type" value="Genomic_DNA"/>
</dbReference>
<evidence type="ECO:0000313" key="2">
    <source>
        <dbReference type="Proteomes" id="UP000033163"/>
    </source>
</evidence>
<evidence type="ECO:0000313" key="1">
    <source>
        <dbReference type="EMBL" id="CQR56163.1"/>
    </source>
</evidence>
<name>A0A0E3WHZ8_9BACL</name>
<dbReference type="HOGENOM" id="CLU_2570618_0_0_9"/>
<dbReference type="Proteomes" id="UP000033163">
    <property type="component" value="Chromosome I"/>
</dbReference>
<dbReference type="KEGG" id="pri:PRIO_3760"/>